<sequence length="203" mass="22911">MNVASNQLTVLWNCIQQALVLNSWVGMWHICALASVTQSCVRSIYPAERVDIGEASQVRNILNVNIFPRIQNTSVESCSVMWSRLGAPNGLWQPNHFVPCLKNLQEASKAAKTTNEPFKHFSKSSTNAKITSPTTAAFNNQAFPQNNESIKSSQHQQQYHIPLKTHSDTNQCNTKNGNNKERKRMHIIATKEQKNPKKKKCHD</sequence>
<evidence type="ECO:0000313" key="3">
    <source>
        <dbReference type="Proteomes" id="UP001163046"/>
    </source>
</evidence>
<organism evidence="2 3">
    <name type="scientific">Desmophyllum pertusum</name>
    <dbReference type="NCBI Taxonomy" id="174260"/>
    <lineage>
        <taxon>Eukaryota</taxon>
        <taxon>Metazoa</taxon>
        <taxon>Cnidaria</taxon>
        <taxon>Anthozoa</taxon>
        <taxon>Hexacorallia</taxon>
        <taxon>Scleractinia</taxon>
        <taxon>Caryophylliina</taxon>
        <taxon>Caryophylliidae</taxon>
        <taxon>Desmophyllum</taxon>
    </lineage>
</organism>
<dbReference type="Proteomes" id="UP001163046">
    <property type="component" value="Unassembled WGS sequence"/>
</dbReference>
<comment type="caution">
    <text evidence="2">The sequence shown here is derived from an EMBL/GenBank/DDBJ whole genome shotgun (WGS) entry which is preliminary data.</text>
</comment>
<evidence type="ECO:0000256" key="1">
    <source>
        <dbReference type="SAM" id="MobiDB-lite"/>
    </source>
</evidence>
<gene>
    <name evidence="2" type="ORF">OS493_012480</name>
</gene>
<dbReference type="AlphaFoldDB" id="A0A9W9ZQV0"/>
<proteinExistence type="predicted"/>
<evidence type="ECO:0000313" key="2">
    <source>
        <dbReference type="EMBL" id="KAJ7386136.1"/>
    </source>
</evidence>
<reference evidence="2" key="1">
    <citation type="submission" date="2023-01" db="EMBL/GenBank/DDBJ databases">
        <title>Genome assembly of the deep-sea coral Lophelia pertusa.</title>
        <authorList>
            <person name="Herrera S."/>
            <person name="Cordes E."/>
        </authorList>
    </citation>
    <scope>NUCLEOTIDE SEQUENCE</scope>
    <source>
        <strain evidence="2">USNM1676648</strain>
        <tissue evidence="2">Polyp</tissue>
    </source>
</reference>
<name>A0A9W9ZQV0_9CNID</name>
<keyword evidence="3" id="KW-1185">Reference proteome</keyword>
<feature type="compositionally biased region" description="Polar residues" evidence="1">
    <location>
        <begin position="168"/>
        <end position="177"/>
    </location>
</feature>
<accession>A0A9W9ZQV0</accession>
<feature type="region of interest" description="Disordered" evidence="1">
    <location>
        <begin position="148"/>
        <end position="203"/>
    </location>
</feature>
<protein>
    <submittedName>
        <fullName evidence="2">Uncharacterized protein</fullName>
    </submittedName>
</protein>
<dbReference type="EMBL" id="MU825878">
    <property type="protein sequence ID" value="KAJ7386136.1"/>
    <property type="molecule type" value="Genomic_DNA"/>
</dbReference>
<feature type="compositionally biased region" description="Polar residues" evidence="1">
    <location>
        <begin position="148"/>
        <end position="159"/>
    </location>
</feature>